<keyword evidence="2 6" id="KW-0812">Transmembrane</keyword>
<dbReference type="EMBL" id="JAVFKY010000005">
    <property type="protein sequence ID" value="KAK5576424.1"/>
    <property type="molecule type" value="Genomic_DNA"/>
</dbReference>
<comment type="subcellular location">
    <subcellularLocation>
        <location evidence="1">Membrane</location>
        <topology evidence="1">Multi-pass membrane protein</topology>
    </subcellularLocation>
</comment>
<dbReference type="Proteomes" id="UP001344447">
    <property type="component" value="Unassembled WGS sequence"/>
</dbReference>
<name>A0AAN7YM53_9MYCE</name>
<protein>
    <submittedName>
        <fullName evidence="7">Uncharacterized protein</fullName>
    </submittedName>
</protein>
<dbReference type="PANTHER" id="PTHR11040">
    <property type="entry name" value="ZINC/IRON TRANSPORTER"/>
    <property type="match status" value="1"/>
</dbReference>
<feature type="compositionally biased region" description="Low complexity" evidence="5">
    <location>
        <begin position="280"/>
        <end position="312"/>
    </location>
</feature>
<evidence type="ECO:0000256" key="1">
    <source>
        <dbReference type="ARBA" id="ARBA00004141"/>
    </source>
</evidence>
<dbReference type="GO" id="GO:0016020">
    <property type="term" value="C:membrane"/>
    <property type="evidence" value="ECO:0007669"/>
    <property type="project" value="UniProtKB-SubCell"/>
</dbReference>
<feature type="transmembrane region" description="Helical" evidence="6">
    <location>
        <begin position="371"/>
        <end position="396"/>
    </location>
</feature>
<organism evidence="7 8">
    <name type="scientific">Dictyostelium firmibasis</name>
    <dbReference type="NCBI Taxonomy" id="79012"/>
    <lineage>
        <taxon>Eukaryota</taxon>
        <taxon>Amoebozoa</taxon>
        <taxon>Evosea</taxon>
        <taxon>Eumycetozoa</taxon>
        <taxon>Dictyostelia</taxon>
        <taxon>Dictyosteliales</taxon>
        <taxon>Dictyosteliaceae</taxon>
        <taxon>Dictyostelium</taxon>
    </lineage>
</organism>
<evidence type="ECO:0000256" key="6">
    <source>
        <dbReference type="SAM" id="Phobius"/>
    </source>
</evidence>
<feature type="transmembrane region" description="Helical" evidence="6">
    <location>
        <begin position="34"/>
        <end position="55"/>
    </location>
</feature>
<keyword evidence="8" id="KW-1185">Reference proteome</keyword>
<sequence>MSIFAYSLLAGLAPLLSSSIPFFTLRNRNINASVFHILLCLSAGLLFAVATLELIPESMNLALRSLKESSTITTTITTPTIINGNIKLQKSLSDSQDSLLKKGGVIHSTSNDISKRQIENLNLNNLIQSTTNDEDNDNLDNDGENDVDNDDHEHDDGNEDGDDHDHEGEENKVYLKIPMYGIGFGFAVLIIVESIFSGIDGGHHSHSHGSLSSSTSNDVISDYISSSNNNDDDDNIELLERNIVNKEDNDNHSHEDEDIIVINKSIENTPNLTSPIMNKDSISNNSNGNTNSNNKDDNNINNNNNNSNNNNKSKNRKNESSKIDNKNSINNNVNNNNNKSKLTITTFIALSIHSFVDGVVISSAFSSSPHVGARVALAIVIHKIPDGLVLSSIILSQKKFNGGIFSNPFFYFLLISCMTPLGAFISSFLFGGLSLSSGAFVLGFGAGTFIYITSTAILPEILSNQIVKKSTSLISIFLGYLLFIFLDSQFHGAH</sequence>
<feature type="transmembrane region" description="Helical" evidence="6">
    <location>
        <begin position="470"/>
        <end position="486"/>
    </location>
</feature>
<accession>A0AAN7YM53</accession>
<feature type="transmembrane region" description="Helical" evidence="6">
    <location>
        <begin position="408"/>
        <end position="433"/>
    </location>
</feature>
<feature type="region of interest" description="Disordered" evidence="5">
    <location>
        <begin position="128"/>
        <end position="167"/>
    </location>
</feature>
<evidence type="ECO:0000313" key="7">
    <source>
        <dbReference type="EMBL" id="KAK5576424.1"/>
    </source>
</evidence>
<evidence type="ECO:0000313" key="8">
    <source>
        <dbReference type="Proteomes" id="UP001344447"/>
    </source>
</evidence>
<evidence type="ECO:0000256" key="2">
    <source>
        <dbReference type="ARBA" id="ARBA00022692"/>
    </source>
</evidence>
<evidence type="ECO:0000256" key="5">
    <source>
        <dbReference type="SAM" id="MobiDB-lite"/>
    </source>
</evidence>
<keyword evidence="3 6" id="KW-1133">Transmembrane helix</keyword>
<dbReference type="GO" id="GO:0005385">
    <property type="term" value="F:zinc ion transmembrane transporter activity"/>
    <property type="evidence" value="ECO:0007669"/>
    <property type="project" value="TreeGrafter"/>
</dbReference>
<dbReference type="InterPro" id="IPR003689">
    <property type="entry name" value="ZIP"/>
</dbReference>
<dbReference type="AlphaFoldDB" id="A0AAN7YM53"/>
<dbReference type="PANTHER" id="PTHR11040:SF198">
    <property type="entry name" value="METAL HOMEOSTASIS FACTOR ATX2"/>
    <property type="match status" value="1"/>
</dbReference>
<feature type="transmembrane region" description="Helical" evidence="6">
    <location>
        <begin position="439"/>
        <end position="458"/>
    </location>
</feature>
<evidence type="ECO:0000256" key="4">
    <source>
        <dbReference type="ARBA" id="ARBA00023136"/>
    </source>
</evidence>
<feature type="region of interest" description="Disordered" evidence="5">
    <location>
        <begin position="270"/>
        <end position="335"/>
    </location>
</feature>
<feature type="compositionally biased region" description="Low complexity" evidence="5">
    <location>
        <begin position="326"/>
        <end position="335"/>
    </location>
</feature>
<feature type="compositionally biased region" description="Acidic residues" evidence="5">
    <location>
        <begin position="132"/>
        <end position="150"/>
    </location>
</feature>
<proteinExistence type="predicted"/>
<reference evidence="7 8" key="1">
    <citation type="submission" date="2023-11" db="EMBL/GenBank/DDBJ databases">
        <title>Dfirmibasis_genome.</title>
        <authorList>
            <person name="Edelbroek B."/>
            <person name="Kjellin J."/>
            <person name="Jerlstrom-Hultqvist J."/>
            <person name="Soderbom F."/>
        </authorList>
    </citation>
    <scope>NUCLEOTIDE SEQUENCE [LARGE SCALE GENOMIC DNA]</scope>
    <source>
        <strain evidence="7 8">TNS-C-14</strain>
    </source>
</reference>
<dbReference type="Pfam" id="PF02535">
    <property type="entry name" value="Zip"/>
    <property type="match status" value="1"/>
</dbReference>
<feature type="transmembrane region" description="Helical" evidence="6">
    <location>
        <begin position="342"/>
        <end position="365"/>
    </location>
</feature>
<feature type="compositionally biased region" description="Basic and acidic residues" evidence="5">
    <location>
        <begin position="316"/>
        <end position="325"/>
    </location>
</feature>
<keyword evidence="4 6" id="KW-0472">Membrane</keyword>
<comment type="caution">
    <text evidence="7">The sequence shown here is derived from an EMBL/GenBank/DDBJ whole genome shotgun (WGS) entry which is preliminary data.</text>
</comment>
<gene>
    <name evidence="7" type="ORF">RB653_007568</name>
</gene>
<evidence type="ECO:0000256" key="3">
    <source>
        <dbReference type="ARBA" id="ARBA00022989"/>
    </source>
</evidence>